<dbReference type="SUPFAM" id="SSF48452">
    <property type="entry name" value="TPR-like"/>
    <property type="match status" value="1"/>
</dbReference>
<dbReference type="FunFam" id="1.25.40.10:FF:002166">
    <property type="entry name" value="Pentatricopeptide (PPR) repeat-containing protein-like"/>
    <property type="match status" value="1"/>
</dbReference>
<dbReference type="GO" id="GO:0003723">
    <property type="term" value="F:RNA binding"/>
    <property type="evidence" value="ECO:0007669"/>
    <property type="project" value="InterPro"/>
</dbReference>
<dbReference type="GO" id="GO:0009451">
    <property type="term" value="P:RNA modification"/>
    <property type="evidence" value="ECO:0007669"/>
    <property type="project" value="InterPro"/>
</dbReference>
<evidence type="ECO:0000313" key="5">
    <source>
        <dbReference type="Proteomes" id="UP000288805"/>
    </source>
</evidence>
<reference evidence="4 5" key="1">
    <citation type="journal article" date="2018" name="PLoS Genet.">
        <title>Population sequencing reveals clonal diversity and ancestral inbreeding in the grapevine cultivar Chardonnay.</title>
        <authorList>
            <person name="Roach M.J."/>
            <person name="Johnson D.L."/>
            <person name="Bohlmann J."/>
            <person name="van Vuuren H.J."/>
            <person name="Jones S.J."/>
            <person name="Pretorius I.S."/>
            <person name="Schmidt S.A."/>
            <person name="Borneman A.R."/>
        </authorList>
    </citation>
    <scope>NUCLEOTIDE SEQUENCE [LARGE SCALE GENOMIC DNA]</scope>
    <source>
        <strain evidence="5">cv. Chardonnay</strain>
        <tissue evidence="4">Leaf</tissue>
    </source>
</reference>
<dbReference type="Pfam" id="PF01535">
    <property type="entry name" value="PPR"/>
    <property type="match status" value="4"/>
</dbReference>
<keyword evidence="3" id="KW-0732">Signal</keyword>
<feature type="repeat" description="PPR" evidence="2">
    <location>
        <begin position="167"/>
        <end position="197"/>
    </location>
</feature>
<dbReference type="Pfam" id="PF20431">
    <property type="entry name" value="E_motif"/>
    <property type="match status" value="1"/>
</dbReference>
<feature type="signal peptide" evidence="3">
    <location>
        <begin position="1"/>
        <end position="30"/>
    </location>
</feature>
<feature type="chain" id="PRO_5019126309" evidence="3">
    <location>
        <begin position="31"/>
        <end position="621"/>
    </location>
</feature>
<evidence type="ECO:0000256" key="1">
    <source>
        <dbReference type="ARBA" id="ARBA00022737"/>
    </source>
</evidence>
<organism evidence="4 5">
    <name type="scientific">Vitis vinifera</name>
    <name type="common">Grape</name>
    <dbReference type="NCBI Taxonomy" id="29760"/>
    <lineage>
        <taxon>Eukaryota</taxon>
        <taxon>Viridiplantae</taxon>
        <taxon>Streptophyta</taxon>
        <taxon>Embryophyta</taxon>
        <taxon>Tracheophyta</taxon>
        <taxon>Spermatophyta</taxon>
        <taxon>Magnoliopsida</taxon>
        <taxon>eudicotyledons</taxon>
        <taxon>Gunneridae</taxon>
        <taxon>Pentapetalae</taxon>
        <taxon>rosids</taxon>
        <taxon>Vitales</taxon>
        <taxon>Vitaceae</taxon>
        <taxon>Viteae</taxon>
        <taxon>Vitis</taxon>
    </lineage>
</organism>
<sequence length="621" mass="69225">MLPLRTQMLGFLVKPKLLLLTRMIFTSIRCFVGMASQRNSYDYTYLLQRCKGTKTIKSIHAQIIIGGFEENPFLGAKLVGKYAQCYESNIEDARKVGVAANRYTFPFVLKACGAMKDGKKGQAIHGHVVKHGLDLDLFVGNALVAFYAKCNEIGASRRVFDMISEKDIVTWNSMISGYAINGCADDALVLFHNMLQVQGDTVYAPDSATLVAILPACAQAAAIQEGLWIHSYVIKSGIELDAALGSGLIAMYANCGLLNSARDVFDRIDDKNIVVWNAIIRCYGMHGHADEALKMDGCRRNGTFEKMGDYGVEKSSEHYASVVDILGRAGFLHEAVEFVKNMPVQPGKDVYGALLGACRIHNNIELAEEIAEKLFVLDPDNAGRYIILVKMYEDAGKWENAARLRKALKEKNIRKPLGCSAIELGCVLHTFGVEDKSHPFKDQIFDTLERLDNIMEEEAGLFDSLDDLLCAVEVAAWCIFKAVHGNFLKGGVGIVLCREYCDCRVTIFNELTRLEEDGFVYTNQPQWIIFHLLLFHPVKRRCGGFLLDFRGIGQFLFTAMHQKSFHHSMKYGALALNIHIHARTLKLLNGLTTTDVKVDDASEFFPFIIFVVEFGGVLLYS</sequence>
<evidence type="ECO:0000256" key="3">
    <source>
        <dbReference type="SAM" id="SignalP"/>
    </source>
</evidence>
<dbReference type="Gene3D" id="1.25.40.10">
    <property type="entry name" value="Tetratricopeptide repeat domain"/>
    <property type="match status" value="3"/>
</dbReference>
<protein>
    <submittedName>
        <fullName evidence="4">Pentatricopeptide repeat-containing protein, chloroplastic</fullName>
    </submittedName>
</protein>
<name>A0A438EVA3_VITVI</name>
<keyword evidence="1" id="KW-0677">Repeat</keyword>
<evidence type="ECO:0000256" key="2">
    <source>
        <dbReference type="PROSITE-ProRule" id="PRU00708"/>
    </source>
</evidence>
<dbReference type="EMBL" id="QGNW01001179">
    <property type="protein sequence ID" value="RVW51640.1"/>
    <property type="molecule type" value="Genomic_DNA"/>
</dbReference>
<dbReference type="PROSITE" id="PS51375">
    <property type="entry name" value="PPR"/>
    <property type="match status" value="1"/>
</dbReference>
<gene>
    <name evidence="4" type="primary">PCMP-H81_5</name>
    <name evidence="4" type="ORF">CK203_066594</name>
</gene>
<dbReference type="AlphaFoldDB" id="A0A438EVA3"/>
<dbReference type="InterPro" id="IPR011990">
    <property type="entry name" value="TPR-like_helical_dom_sf"/>
</dbReference>
<dbReference type="Proteomes" id="UP000288805">
    <property type="component" value="Unassembled WGS sequence"/>
</dbReference>
<dbReference type="NCBIfam" id="TIGR00756">
    <property type="entry name" value="PPR"/>
    <property type="match status" value="1"/>
</dbReference>
<dbReference type="PANTHER" id="PTHR47926">
    <property type="entry name" value="PENTATRICOPEPTIDE REPEAT-CONTAINING PROTEIN"/>
    <property type="match status" value="1"/>
</dbReference>
<dbReference type="PANTHER" id="PTHR47926:SF373">
    <property type="entry name" value="TETRATRICOPEPTIDE-LIKE HELICAL DOMAIN SUPERFAMILY, DYW DOMAIN-CONTAINING PROTEIN"/>
    <property type="match status" value="1"/>
</dbReference>
<dbReference type="InterPro" id="IPR046848">
    <property type="entry name" value="E_motif"/>
</dbReference>
<accession>A0A438EVA3</accession>
<dbReference type="InterPro" id="IPR046960">
    <property type="entry name" value="PPR_At4g14850-like_plant"/>
</dbReference>
<evidence type="ECO:0000313" key="4">
    <source>
        <dbReference type="EMBL" id="RVW51640.1"/>
    </source>
</evidence>
<dbReference type="FunFam" id="1.25.40.10:FF:001566">
    <property type="entry name" value="Tetratricopeptide repeat (TPR)-like superfamily protein"/>
    <property type="match status" value="1"/>
</dbReference>
<comment type="caution">
    <text evidence="4">The sequence shown here is derived from an EMBL/GenBank/DDBJ whole genome shotgun (WGS) entry which is preliminary data.</text>
</comment>
<dbReference type="InterPro" id="IPR002885">
    <property type="entry name" value="PPR_rpt"/>
</dbReference>
<proteinExistence type="predicted"/>